<dbReference type="InterPro" id="IPR042235">
    <property type="entry name" value="ZP-C_dom"/>
</dbReference>
<feature type="domain" description="ZP" evidence="5">
    <location>
        <begin position="1"/>
        <end position="182"/>
    </location>
</feature>
<keyword evidence="4" id="KW-0812">Transmembrane</keyword>
<keyword evidence="4" id="KW-0472">Membrane</keyword>
<evidence type="ECO:0000259" key="5">
    <source>
        <dbReference type="PROSITE" id="PS51034"/>
    </source>
</evidence>
<evidence type="ECO:0000313" key="7">
    <source>
        <dbReference type="Proteomes" id="UP001176940"/>
    </source>
</evidence>
<dbReference type="InterPro" id="IPR055355">
    <property type="entry name" value="ZP-C"/>
</dbReference>
<comment type="caution">
    <text evidence="6">The sequence shown here is derived from an EMBL/GenBank/DDBJ whole genome shotgun (WGS) entry which is preliminary data.</text>
</comment>
<reference evidence="6" key="1">
    <citation type="submission" date="2023-07" db="EMBL/GenBank/DDBJ databases">
        <authorList>
            <person name="Stuckert A."/>
        </authorList>
    </citation>
    <scope>NUCLEOTIDE SEQUENCE</scope>
</reference>
<sequence length="264" mass="30052">MKMIKTYYINTIYGTVPGTGVHRIEIPVRCEMQANETLDFSFQPKVTDVVSFGHYNVSLRLYQAENFTDLVTTYPYEVDIHGSLHVEFRVESDDEHLQILVEKCKASPSLGNPSRCTISSNRGNCSQDSTLQTHPVPDQRLQRFSVHVFKFDNFPEVYLSCNVIICHNGTVPNRCTQGCLTPRHRRDTRSSRVQLRSARLSQGPIRVSSDEPQDLRTVPVSALVLVIGVLGLLSVFGLVLQKHHYRRRDYTLLQNMENDNSLIS</sequence>
<dbReference type="EMBL" id="CAUEEQ010056696">
    <property type="protein sequence ID" value="CAJ0963079.1"/>
    <property type="molecule type" value="Genomic_DNA"/>
</dbReference>
<dbReference type="PANTHER" id="PTHR14002:SF18">
    <property type="entry name" value="ONCOPROTEIN-INDUCED TRANSCRIPT 3 PROTEIN"/>
    <property type="match status" value="1"/>
</dbReference>
<feature type="region of interest" description="Disordered" evidence="3">
    <location>
        <begin position="186"/>
        <end position="211"/>
    </location>
</feature>
<evidence type="ECO:0000256" key="1">
    <source>
        <dbReference type="ARBA" id="ARBA00022729"/>
    </source>
</evidence>
<keyword evidence="2" id="KW-1015">Disulfide bond</keyword>
<dbReference type="PROSITE" id="PS51034">
    <property type="entry name" value="ZP_2"/>
    <property type="match status" value="1"/>
</dbReference>
<evidence type="ECO:0000256" key="4">
    <source>
        <dbReference type="SAM" id="Phobius"/>
    </source>
</evidence>
<keyword evidence="1" id="KW-0732">Signal</keyword>
<gene>
    <name evidence="6" type="ORF">RIMI_LOCUS18514559</name>
</gene>
<organism evidence="6 7">
    <name type="scientific">Ranitomeya imitator</name>
    <name type="common">mimic poison frog</name>
    <dbReference type="NCBI Taxonomy" id="111125"/>
    <lineage>
        <taxon>Eukaryota</taxon>
        <taxon>Metazoa</taxon>
        <taxon>Chordata</taxon>
        <taxon>Craniata</taxon>
        <taxon>Vertebrata</taxon>
        <taxon>Euteleostomi</taxon>
        <taxon>Amphibia</taxon>
        <taxon>Batrachia</taxon>
        <taxon>Anura</taxon>
        <taxon>Neobatrachia</taxon>
        <taxon>Hyloidea</taxon>
        <taxon>Dendrobatidae</taxon>
        <taxon>Dendrobatinae</taxon>
        <taxon>Ranitomeya</taxon>
    </lineage>
</organism>
<dbReference type="InterPro" id="IPR001507">
    <property type="entry name" value="ZP_dom"/>
</dbReference>
<dbReference type="Proteomes" id="UP001176940">
    <property type="component" value="Unassembled WGS sequence"/>
</dbReference>
<dbReference type="PANTHER" id="PTHR14002">
    <property type="entry name" value="ENDOGLIN/TGF-BETA RECEPTOR TYPE III"/>
    <property type="match status" value="1"/>
</dbReference>
<dbReference type="Gene3D" id="2.60.40.4100">
    <property type="entry name" value="Zona pellucida, ZP-C domain"/>
    <property type="match status" value="1"/>
</dbReference>
<keyword evidence="4" id="KW-1133">Transmembrane helix</keyword>
<feature type="transmembrane region" description="Helical" evidence="4">
    <location>
        <begin position="218"/>
        <end position="240"/>
    </location>
</feature>
<dbReference type="SMART" id="SM00241">
    <property type="entry name" value="ZP"/>
    <property type="match status" value="1"/>
</dbReference>
<protein>
    <recommendedName>
        <fullName evidence="5">ZP domain-containing protein</fullName>
    </recommendedName>
</protein>
<proteinExistence type="predicted"/>
<dbReference type="Pfam" id="PF00100">
    <property type="entry name" value="Zona_pellucida"/>
    <property type="match status" value="1"/>
</dbReference>
<evidence type="ECO:0000313" key="6">
    <source>
        <dbReference type="EMBL" id="CAJ0963079.1"/>
    </source>
</evidence>
<name>A0ABN9MBX0_9NEOB</name>
<accession>A0ABN9MBX0</accession>
<evidence type="ECO:0000256" key="2">
    <source>
        <dbReference type="ARBA" id="ARBA00023157"/>
    </source>
</evidence>
<keyword evidence="7" id="KW-1185">Reference proteome</keyword>
<evidence type="ECO:0000256" key="3">
    <source>
        <dbReference type="SAM" id="MobiDB-lite"/>
    </source>
</evidence>